<feature type="domain" description="Uroporphyrinogen decarboxylase (URO-D)" evidence="11">
    <location>
        <begin position="144"/>
        <end position="160"/>
    </location>
</feature>
<evidence type="ECO:0000256" key="3">
    <source>
        <dbReference type="ARBA" id="ARBA00012288"/>
    </source>
</evidence>
<dbReference type="RefSeq" id="WP_058318702.1">
    <property type="nucleotide sequence ID" value="NZ_CYSF01000007.1"/>
</dbReference>
<evidence type="ECO:0000256" key="9">
    <source>
        <dbReference type="RuleBase" id="RU004169"/>
    </source>
</evidence>
<dbReference type="GO" id="GO:0019353">
    <property type="term" value="P:protoporphyrinogen IX biosynthetic process from glutamate"/>
    <property type="evidence" value="ECO:0007669"/>
    <property type="project" value="TreeGrafter"/>
</dbReference>
<protein>
    <recommendedName>
        <fullName evidence="3 7">Uroporphyrinogen decarboxylase</fullName>
        <shortName evidence="7">UPD</shortName>
        <shortName evidence="7">URO-D</shortName>
        <ecNumber evidence="3 7">4.1.1.37</ecNumber>
    </recommendedName>
</protein>
<evidence type="ECO:0000313" key="12">
    <source>
        <dbReference type="EMBL" id="CUH84616.1"/>
    </source>
</evidence>
<reference evidence="12 13" key="1">
    <citation type="submission" date="2015-09" db="EMBL/GenBank/DDBJ databases">
        <authorList>
            <consortium name="Swine Surveillance"/>
        </authorList>
    </citation>
    <scope>NUCLEOTIDE SEQUENCE [LARGE SCALE GENOMIC DNA]</scope>
    <source>
        <strain evidence="12 13">CECT 8383</strain>
    </source>
</reference>
<keyword evidence="7" id="KW-0963">Cytoplasm</keyword>
<dbReference type="EMBL" id="CYSF01000007">
    <property type="protein sequence ID" value="CUH84616.1"/>
    <property type="molecule type" value="Genomic_DNA"/>
</dbReference>
<dbReference type="PANTHER" id="PTHR21091">
    <property type="entry name" value="METHYLTETRAHYDROFOLATE:HOMOCYSTEINE METHYLTRANSFERASE RELATED"/>
    <property type="match status" value="1"/>
</dbReference>
<keyword evidence="4 7" id="KW-0210">Decarboxylase</keyword>
<dbReference type="CDD" id="cd00717">
    <property type="entry name" value="URO-D"/>
    <property type="match status" value="1"/>
</dbReference>
<dbReference type="GO" id="GO:0004853">
    <property type="term" value="F:uroporphyrinogen decarboxylase activity"/>
    <property type="evidence" value="ECO:0007669"/>
    <property type="project" value="UniProtKB-UniRule"/>
</dbReference>
<feature type="binding site" evidence="7">
    <location>
        <position position="211"/>
    </location>
    <ligand>
        <name>substrate</name>
    </ligand>
</feature>
<sequence length="348" mass="37749">MSEPQKQQKKILRALAGETLPTPPIWMMRQAGRYLPEYRATRAQAGDFLSLCYNSELAAEVTLQPIRRYGFDAAILFADILLLPQALGADLWFVTGEGPRLSTTTTADQLAALKGKDDIHEVLNPVYDTVSILSRELPSETTLIGFAGAPWTVATYMIAGRGTKDQGPAHALKDENRAVFEGLLDLLTEGTIEYLSKQIEAGAEVVKLFDSWAGSLKGADFQKYALEPAKRIIAEIKKRHPGIPVIAFPREAGNGYIGFAKATGADCVAVDNSVSAEWVAEHVQVDGCVQGNLASRHMVTGGQDLIDDTRRIVQALGKGPHIFNLGHGITPDADPENVQLMIDTVRNG</sequence>
<dbReference type="EC" id="4.1.1.37" evidence="3 7"/>
<evidence type="ECO:0000259" key="10">
    <source>
        <dbReference type="PROSITE" id="PS00906"/>
    </source>
</evidence>
<feature type="site" description="Transition state stabilizer" evidence="7">
    <location>
        <position position="79"/>
    </location>
</feature>
<gene>
    <name evidence="7 12" type="primary">hemE</name>
    <name evidence="12" type="ORF">TM5383_01828</name>
</gene>
<comment type="pathway">
    <text evidence="1 7 8">Porphyrin-containing compound metabolism; protoporphyrin-IX biosynthesis; coproporphyrinogen-III from 5-aminolevulinate: step 4/4.</text>
</comment>
<evidence type="ECO:0000259" key="11">
    <source>
        <dbReference type="PROSITE" id="PS00907"/>
    </source>
</evidence>
<dbReference type="Gene3D" id="3.20.20.210">
    <property type="match status" value="1"/>
</dbReference>
<evidence type="ECO:0000256" key="5">
    <source>
        <dbReference type="ARBA" id="ARBA00023239"/>
    </source>
</evidence>
<comment type="similarity">
    <text evidence="2 7 9">Belongs to the uroporphyrinogen decarboxylase family.</text>
</comment>
<comment type="caution">
    <text evidence="7">Lacks conserved residue(s) required for the propagation of feature annotation.</text>
</comment>
<feature type="binding site" evidence="7">
    <location>
        <position position="327"/>
    </location>
    <ligand>
        <name>substrate</name>
    </ligand>
</feature>
<dbReference type="STRING" id="340021.TM5383_01828"/>
<dbReference type="InterPro" id="IPR006361">
    <property type="entry name" value="Uroporphyrinogen_deCO2ase_HemE"/>
</dbReference>
<evidence type="ECO:0000256" key="8">
    <source>
        <dbReference type="RuleBase" id="RU000554"/>
    </source>
</evidence>
<dbReference type="PROSITE" id="PS00906">
    <property type="entry name" value="UROD_1"/>
    <property type="match status" value="1"/>
</dbReference>
<comment type="subcellular location">
    <subcellularLocation>
        <location evidence="7">Cytoplasm</location>
    </subcellularLocation>
</comment>
<dbReference type="PROSITE" id="PS00907">
    <property type="entry name" value="UROD_2"/>
    <property type="match status" value="1"/>
</dbReference>
<dbReference type="Proteomes" id="UP000051681">
    <property type="component" value="Unassembled WGS sequence"/>
</dbReference>
<dbReference type="NCBIfam" id="TIGR01464">
    <property type="entry name" value="hemE"/>
    <property type="match status" value="1"/>
</dbReference>
<evidence type="ECO:0000256" key="6">
    <source>
        <dbReference type="ARBA" id="ARBA00023244"/>
    </source>
</evidence>
<feature type="binding site" evidence="7">
    <location>
        <position position="156"/>
    </location>
    <ligand>
        <name>substrate</name>
    </ligand>
</feature>
<feature type="domain" description="Uroporphyrinogen decarboxylase (URO-D)" evidence="10">
    <location>
        <begin position="24"/>
        <end position="33"/>
    </location>
</feature>
<evidence type="ECO:0000256" key="1">
    <source>
        <dbReference type="ARBA" id="ARBA00004804"/>
    </source>
</evidence>
<comment type="subunit">
    <text evidence="7">Homodimer.</text>
</comment>
<proteinExistence type="inferred from homology"/>
<keyword evidence="13" id="KW-1185">Reference proteome</keyword>
<organism evidence="12 13">
    <name type="scientific">Thalassovita mediterranea</name>
    <dbReference type="NCBI Taxonomy" id="340021"/>
    <lineage>
        <taxon>Bacteria</taxon>
        <taxon>Pseudomonadati</taxon>
        <taxon>Pseudomonadota</taxon>
        <taxon>Alphaproteobacteria</taxon>
        <taxon>Rhodobacterales</taxon>
        <taxon>Roseobacteraceae</taxon>
        <taxon>Thalassovita</taxon>
    </lineage>
</organism>
<evidence type="ECO:0000256" key="2">
    <source>
        <dbReference type="ARBA" id="ARBA00009935"/>
    </source>
</evidence>
<evidence type="ECO:0000256" key="4">
    <source>
        <dbReference type="ARBA" id="ARBA00022793"/>
    </source>
</evidence>
<feature type="binding site" evidence="7">
    <location>
        <begin position="29"/>
        <end position="33"/>
    </location>
    <ligand>
        <name>substrate</name>
    </ligand>
</feature>
<comment type="catalytic activity">
    <reaction evidence="7 8">
        <text>uroporphyrinogen III + 4 H(+) = coproporphyrinogen III + 4 CO2</text>
        <dbReference type="Rhea" id="RHEA:19865"/>
        <dbReference type="ChEBI" id="CHEBI:15378"/>
        <dbReference type="ChEBI" id="CHEBI:16526"/>
        <dbReference type="ChEBI" id="CHEBI:57308"/>
        <dbReference type="ChEBI" id="CHEBI:57309"/>
        <dbReference type="EC" id="4.1.1.37"/>
    </reaction>
</comment>
<dbReference type="UniPathway" id="UPA00251">
    <property type="reaction ID" value="UER00321"/>
</dbReference>
<evidence type="ECO:0000256" key="7">
    <source>
        <dbReference type="HAMAP-Rule" id="MF_00218"/>
    </source>
</evidence>
<dbReference type="HAMAP" id="MF_00218">
    <property type="entry name" value="URO_D"/>
    <property type="match status" value="1"/>
</dbReference>
<dbReference type="SUPFAM" id="SSF51726">
    <property type="entry name" value="UROD/MetE-like"/>
    <property type="match status" value="1"/>
</dbReference>
<keyword evidence="6 7" id="KW-0627">Porphyrin biosynthesis</keyword>
<dbReference type="OrthoDB" id="9806656at2"/>
<name>A0A0P1GPX9_9RHOB</name>
<keyword evidence="5 7" id="KW-0456">Lyase</keyword>
<evidence type="ECO:0000313" key="13">
    <source>
        <dbReference type="Proteomes" id="UP000051681"/>
    </source>
</evidence>
<dbReference type="InterPro" id="IPR000257">
    <property type="entry name" value="Uroporphyrinogen_deCOase"/>
</dbReference>
<dbReference type="InterPro" id="IPR038071">
    <property type="entry name" value="UROD/MetE-like_sf"/>
</dbReference>
<dbReference type="PANTHER" id="PTHR21091:SF169">
    <property type="entry name" value="UROPORPHYRINOGEN DECARBOXYLASE"/>
    <property type="match status" value="1"/>
</dbReference>
<feature type="binding site" evidence="7">
    <location>
        <position position="79"/>
    </location>
    <ligand>
        <name>substrate</name>
    </ligand>
</feature>
<comment type="function">
    <text evidence="7">Catalyzes the decarboxylation of four acetate groups of uroporphyrinogen-III to yield coproporphyrinogen-III.</text>
</comment>
<accession>A0A0P1GPX9</accession>
<dbReference type="Pfam" id="PF01208">
    <property type="entry name" value="URO-D"/>
    <property type="match status" value="1"/>
</dbReference>
<dbReference type="GO" id="GO:0005829">
    <property type="term" value="C:cytosol"/>
    <property type="evidence" value="ECO:0007669"/>
    <property type="project" value="TreeGrafter"/>
</dbReference>
<dbReference type="AlphaFoldDB" id="A0A0P1GPX9"/>